<proteinExistence type="predicted"/>
<feature type="compositionally biased region" description="Basic and acidic residues" evidence="1">
    <location>
        <begin position="101"/>
        <end position="119"/>
    </location>
</feature>
<protein>
    <submittedName>
        <fullName evidence="2">Uncharacterized protein</fullName>
    </submittedName>
</protein>
<feature type="region of interest" description="Disordered" evidence="1">
    <location>
        <begin position="69"/>
        <end position="119"/>
    </location>
</feature>
<accession>A0A1V9ZII3</accession>
<comment type="caution">
    <text evidence="2">The sequence shown here is derived from an EMBL/GenBank/DDBJ whole genome shotgun (WGS) entry which is preliminary data.</text>
</comment>
<dbReference type="OrthoDB" id="168490at2759"/>
<feature type="region of interest" description="Disordered" evidence="1">
    <location>
        <begin position="1"/>
        <end position="45"/>
    </location>
</feature>
<feature type="compositionally biased region" description="Low complexity" evidence="1">
    <location>
        <begin position="17"/>
        <end position="33"/>
    </location>
</feature>
<dbReference type="EMBL" id="JNBR01000096">
    <property type="protein sequence ID" value="OQR97802.1"/>
    <property type="molecule type" value="Genomic_DNA"/>
</dbReference>
<evidence type="ECO:0000313" key="3">
    <source>
        <dbReference type="Proteomes" id="UP000243579"/>
    </source>
</evidence>
<feature type="compositionally biased region" description="Basic residues" evidence="1">
    <location>
        <begin position="154"/>
        <end position="165"/>
    </location>
</feature>
<dbReference type="AlphaFoldDB" id="A0A1V9ZII3"/>
<evidence type="ECO:0000313" key="2">
    <source>
        <dbReference type="EMBL" id="OQR97802.1"/>
    </source>
</evidence>
<keyword evidence="3" id="KW-1185">Reference proteome</keyword>
<feature type="compositionally biased region" description="Basic and acidic residues" evidence="1">
    <location>
        <begin position="73"/>
        <end position="83"/>
    </location>
</feature>
<gene>
    <name evidence="2" type="ORF">ACHHYP_10015</name>
</gene>
<feature type="compositionally biased region" description="Polar residues" evidence="1">
    <location>
        <begin position="87"/>
        <end position="96"/>
    </location>
</feature>
<name>A0A1V9ZII3_ACHHY</name>
<evidence type="ECO:0000256" key="1">
    <source>
        <dbReference type="SAM" id="MobiDB-lite"/>
    </source>
</evidence>
<feature type="region of interest" description="Disordered" evidence="1">
    <location>
        <begin position="143"/>
        <end position="165"/>
    </location>
</feature>
<reference evidence="2 3" key="1">
    <citation type="journal article" date="2014" name="Genome Biol. Evol.">
        <title>The secreted proteins of Achlya hypogyna and Thraustotheca clavata identify the ancestral oomycete secretome and reveal gene acquisitions by horizontal gene transfer.</title>
        <authorList>
            <person name="Misner I."/>
            <person name="Blouin N."/>
            <person name="Leonard G."/>
            <person name="Richards T.A."/>
            <person name="Lane C.E."/>
        </authorList>
    </citation>
    <scope>NUCLEOTIDE SEQUENCE [LARGE SCALE GENOMIC DNA]</scope>
    <source>
        <strain evidence="2 3">ATCC 48635</strain>
    </source>
</reference>
<dbReference type="Proteomes" id="UP000243579">
    <property type="component" value="Unassembled WGS sequence"/>
</dbReference>
<sequence length="165" mass="18932">MPMNVPPPPVAIGDLGNSFASSSSNSSRSSSAREPSIAEQLRLRNPQLYERMQRRKETVSAPVAVARASQLQQDRRAKAEQDRVQQIVPQPTQNPTLARLSHGERARVPAAEMKERSRRLYDKLPEVVERKRQQDLMIQRLQRLQQLRENEKTRRGRPTGHPKEQ</sequence>
<organism evidence="2 3">
    <name type="scientific">Achlya hypogyna</name>
    <name type="common">Oomycete</name>
    <name type="synonym">Protoachlya hypogyna</name>
    <dbReference type="NCBI Taxonomy" id="1202772"/>
    <lineage>
        <taxon>Eukaryota</taxon>
        <taxon>Sar</taxon>
        <taxon>Stramenopiles</taxon>
        <taxon>Oomycota</taxon>
        <taxon>Saprolegniomycetes</taxon>
        <taxon>Saprolegniales</taxon>
        <taxon>Achlyaceae</taxon>
        <taxon>Achlya</taxon>
    </lineage>
</organism>
<dbReference type="STRING" id="1202772.A0A1V9ZII3"/>
<feature type="compositionally biased region" description="Pro residues" evidence="1">
    <location>
        <begin position="1"/>
        <end position="10"/>
    </location>
</feature>